<dbReference type="GO" id="GO:0035091">
    <property type="term" value="F:phosphatidylinositol binding"/>
    <property type="evidence" value="ECO:0007669"/>
    <property type="project" value="InterPro"/>
</dbReference>
<protein>
    <recommendedName>
        <fullName evidence="2">PX domain-containing protein</fullName>
    </recommendedName>
</protein>
<evidence type="ECO:0000259" key="2">
    <source>
        <dbReference type="PROSITE" id="PS50195"/>
    </source>
</evidence>
<feature type="region of interest" description="Disordered" evidence="1">
    <location>
        <begin position="216"/>
        <end position="242"/>
    </location>
</feature>
<dbReference type="eggNOG" id="ENOG502S31G">
    <property type="taxonomic scope" value="Eukaryota"/>
</dbReference>
<dbReference type="PROSITE" id="PS50195">
    <property type="entry name" value="PX"/>
    <property type="match status" value="1"/>
</dbReference>
<evidence type="ECO:0000313" key="3">
    <source>
        <dbReference type="EnsemblProtists" id="PYU1_T000345"/>
    </source>
</evidence>
<dbReference type="SUPFAM" id="SSF64268">
    <property type="entry name" value="PX domain"/>
    <property type="match status" value="1"/>
</dbReference>
<organism evidence="3 4">
    <name type="scientific">Globisporangium ultimum (strain ATCC 200006 / CBS 805.95 / DAOM BR144)</name>
    <name type="common">Pythium ultimum</name>
    <dbReference type="NCBI Taxonomy" id="431595"/>
    <lineage>
        <taxon>Eukaryota</taxon>
        <taxon>Sar</taxon>
        <taxon>Stramenopiles</taxon>
        <taxon>Oomycota</taxon>
        <taxon>Peronosporomycetes</taxon>
        <taxon>Pythiales</taxon>
        <taxon>Pythiaceae</taxon>
        <taxon>Globisporangium</taxon>
    </lineage>
</organism>
<feature type="compositionally biased region" description="Polar residues" evidence="1">
    <location>
        <begin position="216"/>
        <end position="226"/>
    </location>
</feature>
<dbReference type="Proteomes" id="UP000019132">
    <property type="component" value="Unassembled WGS sequence"/>
</dbReference>
<reference evidence="4" key="2">
    <citation type="submission" date="2010-04" db="EMBL/GenBank/DDBJ databases">
        <authorList>
            <person name="Buell R."/>
            <person name="Hamilton J."/>
            <person name="Hostetler J."/>
        </authorList>
    </citation>
    <scope>NUCLEOTIDE SEQUENCE [LARGE SCALE GENOMIC DNA]</scope>
    <source>
        <strain evidence="4">DAOM:BR144</strain>
    </source>
</reference>
<dbReference type="EMBL" id="GL376636">
    <property type="status" value="NOT_ANNOTATED_CDS"/>
    <property type="molecule type" value="Genomic_DNA"/>
</dbReference>
<proteinExistence type="predicted"/>
<dbReference type="Gene3D" id="3.30.1520.10">
    <property type="entry name" value="Phox-like domain"/>
    <property type="match status" value="1"/>
</dbReference>
<dbReference type="STRING" id="431595.K3W5V4"/>
<sequence length="328" mass="37165">MGIREFALQAATERNPRAMTTEIPRSPQDARKSAASLLHATSLASTASSPSFQVRTRALRPVAAAITSYGRSSKIQDRRINKTTTLYVIRVARSGKHWYVARRYSEFRALHGALQAQFAHEERIACAACHELATFYNGFRFPQRFRVRSVLFMKRELESTRMDELNQYLSFLMETTQGLLDDDDDYDQDEEGAKECKAMALIRDFLMVDENEHLTKQATKQNTQSDDAARSGRRPRLNSKSSSVSSFRVHELDVLYREKDPGCVSCADPLAPANSVDYCDLIYADVFNDFASPPEDAIIQHQASDDEPLRPTLSRALRRSESLCRSLH</sequence>
<dbReference type="VEuPathDB" id="FungiDB:PYU1_G000345"/>
<dbReference type="OMA" id="CHELATF"/>
<dbReference type="Pfam" id="PF00787">
    <property type="entry name" value="PX"/>
    <property type="match status" value="1"/>
</dbReference>
<accession>K3W5V4</accession>
<dbReference type="HOGENOM" id="CLU_951490_0_0_1"/>
<reference evidence="3" key="3">
    <citation type="submission" date="2015-02" db="UniProtKB">
        <authorList>
            <consortium name="EnsemblProtists"/>
        </authorList>
    </citation>
    <scope>IDENTIFICATION</scope>
    <source>
        <strain evidence="3">DAOM BR144</strain>
    </source>
</reference>
<dbReference type="EnsemblProtists" id="PYU1_T000345">
    <property type="protein sequence ID" value="PYU1_T000345"/>
    <property type="gene ID" value="PYU1_G000345"/>
</dbReference>
<dbReference type="InParanoid" id="K3W5V4"/>
<dbReference type="InterPro" id="IPR001683">
    <property type="entry name" value="PX_dom"/>
</dbReference>
<dbReference type="InterPro" id="IPR036871">
    <property type="entry name" value="PX_dom_sf"/>
</dbReference>
<evidence type="ECO:0000256" key="1">
    <source>
        <dbReference type="SAM" id="MobiDB-lite"/>
    </source>
</evidence>
<reference evidence="4" key="1">
    <citation type="journal article" date="2010" name="Genome Biol.">
        <title>Genome sequence of the necrotrophic plant pathogen Pythium ultimum reveals original pathogenicity mechanisms and effector repertoire.</title>
        <authorList>
            <person name="Levesque C.A."/>
            <person name="Brouwer H."/>
            <person name="Cano L."/>
            <person name="Hamilton J.P."/>
            <person name="Holt C."/>
            <person name="Huitema E."/>
            <person name="Raffaele S."/>
            <person name="Robideau G.P."/>
            <person name="Thines M."/>
            <person name="Win J."/>
            <person name="Zerillo M.M."/>
            <person name="Beakes G.W."/>
            <person name="Boore J.L."/>
            <person name="Busam D."/>
            <person name="Dumas B."/>
            <person name="Ferriera S."/>
            <person name="Fuerstenberg S.I."/>
            <person name="Gachon C.M."/>
            <person name="Gaulin E."/>
            <person name="Govers F."/>
            <person name="Grenville-Briggs L."/>
            <person name="Horner N."/>
            <person name="Hostetler J."/>
            <person name="Jiang R.H."/>
            <person name="Johnson J."/>
            <person name="Krajaejun T."/>
            <person name="Lin H."/>
            <person name="Meijer H.J."/>
            <person name="Moore B."/>
            <person name="Morris P."/>
            <person name="Phuntmart V."/>
            <person name="Puiu D."/>
            <person name="Shetty J."/>
            <person name="Stajich J.E."/>
            <person name="Tripathy S."/>
            <person name="Wawra S."/>
            <person name="van West P."/>
            <person name="Whitty B.R."/>
            <person name="Coutinho P.M."/>
            <person name="Henrissat B."/>
            <person name="Martin F."/>
            <person name="Thomas P.D."/>
            <person name="Tyler B.M."/>
            <person name="De Vries R.P."/>
            <person name="Kamoun S."/>
            <person name="Yandell M."/>
            <person name="Tisserat N."/>
            <person name="Buell C.R."/>
        </authorList>
    </citation>
    <scope>NUCLEOTIDE SEQUENCE</scope>
    <source>
        <strain evidence="4">DAOM:BR144</strain>
    </source>
</reference>
<feature type="domain" description="PX" evidence="2">
    <location>
        <begin position="65"/>
        <end position="213"/>
    </location>
</feature>
<keyword evidence="4" id="KW-1185">Reference proteome</keyword>
<name>K3W5V4_GLOUD</name>
<dbReference type="AlphaFoldDB" id="K3W5V4"/>
<evidence type="ECO:0000313" key="4">
    <source>
        <dbReference type="Proteomes" id="UP000019132"/>
    </source>
</evidence>